<dbReference type="CDD" id="cd06257">
    <property type="entry name" value="DnaJ"/>
    <property type="match status" value="1"/>
</dbReference>
<organism evidence="4 5">
    <name type="scientific">Fusarium duplospermum</name>
    <dbReference type="NCBI Taxonomy" id="1325734"/>
    <lineage>
        <taxon>Eukaryota</taxon>
        <taxon>Fungi</taxon>
        <taxon>Dikarya</taxon>
        <taxon>Ascomycota</taxon>
        <taxon>Pezizomycotina</taxon>
        <taxon>Sordariomycetes</taxon>
        <taxon>Hypocreomycetidae</taxon>
        <taxon>Hypocreales</taxon>
        <taxon>Nectriaceae</taxon>
        <taxon>Fusarium</taxon>
        <taxon>Fusarium solani species complex</taxon>
    </lineage>
</organism>
<dbReference type="STRING" id="1325734.A0A428PPF5"/>
<evidence type="ECO:0000256" key="2">
    <source>
        <dbReference type="SAM" id="MobiDB-lite"/>
    </source>
</evidence>
<dbReference type="Gene3D" id="1.10.287.110">
    <property type="entry name" value="DnaJ domain"/>
    <property type="match status" value="1"/>
</dbReference>
<evidence type="ECO:0000313" key="4">
    <source>
        <dbReference type="EMBL" id="RSL54931.1"/>
    </source>
</evidence>
<proteinExistence type="predicted"/>
<sequence>MDEDTDYYRILEIDDSADKATIKQAVKANYRRLAREHHPDKNPGDENATARFQKIQHAFDILSNDEKCKEYNKGRAGRRREAAARQAREAEQQRNRQEQHDRQRRQQEYQRRQEEERQRQQQKRREEEARRSAAPTPISRLFVSIQSNWTRTHWWLLLGFLIAWIAWSLRTPTVSPPSAPLHKMVEELRIGQSLGELQISFTDKYNLPYELQLMEPLVGALINPLEDRFPVERYQDYSADAVDGAVEACLVISRLVGEVYKTIEAAERHLTEILFYEPPFYYRLIVAYTTKSSQTMDKEARQVLVQMTDSIYESLNRALTTLRTTEHSLGMLLKVLKDIAFTIYGKMIRDKFPGEELGAGVIWEAIFDNSSPLLFENSATGSTSFYDDARQVREVISSAVVTMAALQDRLLVFRRALPDAPLTTGESRLGLCAGVLYMDWDQLGSIQAHASHMQKRIRRHRRLVLSLMHV</sequence>
<feature type="region of interest" description="Disordered" evidence="2">
    <location>
        <begin position="71"/>
        <end position="133"/>
    </location>
</feature>
<comment type="caution">
    <text evidence="4">The sequence shown here is derived from an EMBL/GenBank/DDBJ whole genome shotgun (WGS) entry which is preliminary data.</text>
</comment>
<evidence type="ECO:0000313" key="5">
    <source>
        <dbReference type="Proteomes" id="UP000288168"/>
    </source>
</evidence>
<dbReference type="InterPro" id="IPR036869">
    <property type="entry name" value="J_dom_sf"/>
</dbReference>
<dbReference type="SUPFAM" id="SSF46565">
    <property type="entry name" value="Chaperone J-domain"/>
    <property type="match status" value="1"/>
</dbReference>
<dbReference type="PRINTS" id="PR00625">
    <property type="entry name" value="JDOMAIN"/>
</dbReference>
<dbReference type="SMART" id="SM00271">
    <property type="entry name" value="DnaJ"/>
    <property type="match status" value="1"/>
</dbReference>
<dbReference type="Pfam" id="PF00226">
    <property type="entry name" value="DnaJ"/>
    <property type="match status" value="1"/>
</dbReference>
<keyword evidence="5" id="KW-1185">Reference proteome</keyword>
<reference evidence="4 5" key="1">
    <citation type="submission" date="2017-06" db="EMBL/GenBank/DDBJ databases">
        <title>Comparative genomic analysis of Ambrosia Fusariam Clade fungi.</title>
        <authorList>
            <person name="Stajich J.E."/>
            <person name="Carrillo J."/>
            <person name="Kijimoto T."/>
            <person name="Eskalen A."/>
            <person name="O'Donnell K."/>
            <person name="Kasson M."/>
        </authorList>
    </citation>
    <scope>NUCLEOTIDE SEQUENCE [LARGE SCALE GENOMIC DNA]</scope>
    <source>
        <strain evidence="4 5">NRRL62584</strain>
    </source>
</reference>
<feature type="domain" description="J" evidence="3">
    <location>
        <begin position="6"/>
        <end position="75"/>
    </location>
</feature>
<dbReference type="PROSITE" id="PS50076">
    <property type="entry name" value="DNAJ_2"/>
    <property type="match status" value="1"/>
</dbReference>
<dbReference type="Proteomes" id="UP000288168">
    <property type="component" value="Unassembled WGS sequence"/>
</dbReference>
<keyword evidence="1" id="KW-0143">Chaperone</keyword>
<dbReference type="OrthoDB" id="10250354at2759"/>
<dbReference type="EMBL" id="NKCI01000106">
    <property type="protein sequence ID" value="RSL54931.1"/>
    <property type="molecule type" value="Genomic_DNA"/>
</dbReference>
<gene>
    <name evidence="4" type="ORF">CEP54_009659</name>
</gene>
<evidence type="ECO:0000259" key="3">
    <source>
        <dbReference type="PROSITE" id="PS50076"/>
    </source>
</evidence>
<dbReference type="PANTHER" id="PTHR44145:SF3">
    <property type="entry name" value="DNAJ HOMOLOG SUBFAMILY A MEMBER 3, MITOCHONDRIAL"/>
    <property type="match status" value="1"/>
</dbReference>
<evidence type="ECO:0000256" key="1">
    <source>
        <dbReference type="ARBA" id="ARBA00023186"/>
    </source>
</evidence>
<protein>
    <recommendedName>
        <fullName evidence="3">J domain-containing protein</fullName>
    </recommendedName>
</protein>
<dbReference type="InterPro" id="IPR001623">
    <property type="entry name" value="DnaJ_domain"/>
</dbReference>
<accession>A0A428PPF5</accession>
<name>A0A428PPF5_9HYPO</name>
<dbReference type="InterPro" id="IPR051938">
    <property type="entry name" value="Apopto_cytoskel_mod"/>
</dbReference>
<dbReference type="AlphaFoldDB" id="A0A428PPF5"/>
<dbReference type="PANTHER" id="PTHR44145">
    <property type="entry name" value="DNAJ HOMOLOG SUBFAMILY A MEMBER 3, MITOCHONDRIAL"/>
    <property type="match status" value="1"/>
</dbReference>
<feature type="compositionally biased region" description="Basic and acidic residues" evidence="2">
    <location>
        <begin position="71"/>
        <end position="131"/>
    </location>
</feature>